<protein>
    <recommendedName>
        <fullName evidence="10">Olfactory receptor</fullName>
    </recommendedName>
</protein>
<evidence type="ECO:0000256" key="8">
    <source>
        <dbReference type="ARBA" id="ARBA00023224"/>
    </source>
</evidence>
<name>A0A8J6JQZ0_ELECQ</name>
<dbReference type="GO" id="GO:0004930">
    <property type="term" value="F:G protein-coupled receptor activity"/>
    <property type="evidence" value="ECO:0007669"/>
    <property type="project" value="UniProtKB-KW"/>
</dbReference>
<dbReference type="InterPro" id="IPR000276">
    <property type="entry name" value="GPCR_Rhodpsn"/>
</dbReference>
<accession>A0A8J6JQZ0</accession>
<dbReference type="Gene3D" id="1.20.1070.10">
    <property type="entry name" value="Rhodopsin 7-helix transmembrane proteins"/>
    <property type="match status" value="1"/>
</dbReference>
<evidence type="ECO:0000256" key="1">
    <source>
        <dbReference type="ARBA" id="ARBA00004651"/>
    </source>
</evidence>
<evidence type="ECO:0000256" key="10">
    <source>
        <dbReference type="RuleBase" id="RU363047"/>
    </source>
</evidence>
<dbReference type="PRINTS" id="PR00245">
    <property type="entry name" value="OLFACTORYR"/>
</dbReference>
<dbReference type="InterPro" id="IPR017452">
    <property type="entry name" value="GPCR_Rhodpsn_7TM"/>
</dbReference>
<keyword evidence="7 10" id="KW-0472">Membrane</keyword>
<dbReference type="PRINTS" id="PR00237">
    <property type="entry name" value="GPCRRHODOPSN"/>
</dbReference>
<gene>
    <name evidence="12" type="ORF">GDO78_013739</name>
</gene>
<comment type="subcellular location">
    <subcellularLocation>
        <location evidence="1 10">Cell membrane</location>
        <topology evidence="1 10">Multi-pass membrane protein</topology>
    </subcellularLocation>
</comment>
<dbReference type="GO" id="GO:0005886">
    <property type="term" value="C:plasma membrane"/>
    <property type="evidence" value="ECO:0007669"/>
    <property type="project" value="UniProtKB-SubCell"/>
</dbReference>
<feature type="transmembrane region" description="Helical" evidence="10">
    <location>
        <begin position="25"/>
        <end position="48"/>
    </location>
</feature>
<keyword evidence="9" id="KW-0675">Receptor</keyword>
<keyword evidence="9" id="KW-0297">G-protein coupled receptor</keyword>
<feature type="transmembrane region" description="Helical" evidence="10">
    <location>
        <begin position="60"/>
        <end position="81"/>
    </location>
</feature>
<dbReference type="PANTHER" id="PTHR26453">
    <property type="entry name" value="OLFACTORY RECEPTOR"/>
    <property type="match status" value="1"/>
</dbReference>
<evidence type="ECO:0000256" key="6">
    <source>
        <dbReference type="ARBA" id="ARBA00022989"/>
    </source>
</evidence>
<dbReference type="InterPro" id="IPR000725">
    <property type="entry name" value="Olfact_rcpt"/>
</dbReference>
<dbReference type="CDD" id="cd15225">
    <property type="entry name" value="7tmA_OR10A-like"/>
    <property type="match status" value="1"/>
</dbReference>
<dbReference type="Proteomes" id="UP000770717">
    <property type="component" value="Unassembled WGS sequence"/>
</dbReference>
<dbReference type="PROSITE" id="PS50262">
    <property type="entry name" value="G_PROTEIN_RECEP_F1_2"/>
    <property type="match status" value="1"/>
</dbReference>
<reference evidence="12" key="1">
    <citation type="thesis" date="2020" institute="ProQuest LLC" country="789 East Eisenhower Parkway, Ann Arbor, MI, USA">
        <title>Comparative Genomics and Chromosome Evolution.</title>
        <authorList>
            <person name="Mudd A.B."/>
        </authorList>
    </citation>
    <scope>NUCLEOTIDE SEQUENCE</scope>
    <source>
        <strain evidence="12">HN-11 Male</strain>
        <tissue evidence="12">Kidney and liver</tissue>
    </source>
</reference>
<dbReference type="FunFam" id="1.20.1070.10:FF:000001">
    <property type="entry name" value="Olfactory receptor"/>
    <property type="match status" value="1"/>
</dbReference>
<keyword evidence="13" id="KW-1185">Reference proteome</keyword>
<dbReference type="SUPFAM" id="SSF81321">
    <property type="entry name" value="Family A G protein-coupled receptor-like"/>
    <property type="match status" value="1"/>
</dbReference>
<evidence type="ECO:0000256" key="3">
    <source>
        <dbReference type="ARBA" id="ARBA00022606"/>
    </source>
</evidence>
<comment type="similarity">
    <text evidence="9">Belongs to the G-protein coupled receptor 1 family.</text>
</comment>
<proteinExistence type="inferred from homology"/>
<keyword evidence="4 9" id="KW-0812">Transmembrane</keyword>
<dbReference type="PROSITE" id="PS00237">
    <property type="entry name" value="G_PROTEIN_RECEP_F1_1"/>
    <property type="match status" value="1"/>
</dbReference>
<keyword evidence="8 9" id="KW-0807">Transducer</keyword>
<evidence type="ECO:0000256" key="4">
    <source>
        <dbReference type="ARBA" id="ARBA00022692"/>
    </source>
</evidence>
<evidence type="ECO:0000259" key="11">
    <source>
        <dbReference type="PROSITE" id="PS50262"/>
    </source>
</evidence>
<feature type="transmembrane region" description="Helical" evidence="10">
    <location>
        <begin position="273"/>
        <end position="290"/>
    </location>
</feature>
<evidence type="ECO:0000256" key="7">
    <source>
        <dbReference type="ARBA" id="ARBA00023136"/>
    </source>
</evidence>
<keyword evidence="3 10" id="KW-0716">Sensory transduction</keyword>
<evidence type="ECO:0000256" key="9">
    <source>
        <dbReference type="RuleBase" id="RU000688"/>
    </source>
</evidence>
<keyword evidence="6 10" id="KW-1133">Transmembrane helix</keyword>
<keyword evidence="2 10" id="KW-1003">Cell membrane</keyword>
<keyword evidence="5 10" id="KW-0552">Olfaction</keyword>
<evidence type="ECO:0000256" key="2">
    <source>
        <dbReference type="ARBA" id="ARBA00022475"/>
    </source>
</evidence>
<dbReference type="Pfam" id="PF13853">
    <property type="entry name" value="7tm_4"/>
    <property type="match status" value="1"/>
</dbReference>
<dbReference type="GO" id="GO:0004984">
    <property type="term" value="F:olfactory receptor activity"/>
    <property type="evidence" value="ECO:0007669"/>
    <property type="project" value="InterPro"/>
</dbReference>
<evidence type="ECO:0000313" key="13">
    <source>
        <dbReference type="Proteomes" id="UP000770717"/>
    </source>
</evidence>
<feature type="domain" description="G-protein coupled receptors family 1 profile" evidence="11">
    <location>
        <begin position="41"/>
        <end position="288"/>
    </location>
</feature>
<feature type="transmembrane region" description="Helical" evidence="10">
    <location>
        <begin position="132"/>
        <end position="164"/>
    </location>
</feature>
<comment type="caution">
    <text evidence="12">The sequence shown here is derived from an EMBL/GenBank/DDBJ whole genome shotgun (WGS) entry which is preliminary data.</text>
</comment>
<dbReference type="EMBL" id="WNTK01001044">
    <property type="protein sequence ID" value="KAG9468112.1"/>
    <property type="molecule type" value="Genomic_DNA"/>
</dbReference>
<evidence type="ECO:0000256" key="5">
    <source>
        <dbReference type="ARBA" id="ARBA00022725"/>
    </source>
</evidence>
<feature type="transmembrane region" description="Helical" evidence="10">
    <location>
        <begin position="197"/>
        <end position="226"/>
    </location>
</feature>
<feature type="transmembrane region" description="Helical" evidence="10">
    <location>
        <begin position="233"/>
        <end position="253"/>
    </location>
</feature>
<evidence type="ECO:0000313" key="12">
    <source>
        <dbReference type="EMBL" id="KAG9468112.1"/>
    </source>
</evidence>
<sequence>MESENQTLINYFILLGLSDDPHLQVLVLLLVLTVYLTTVAGNLLLIMAVSVDSRLHVSMYFFLSNLSFLDICYTTVIIPKMLLNIAVSSKSISFSECFLQVYFYLLMGQTECILLAFMAYDRHVAICNPLHYNVIMNIVSCITMIGVSWVIGCIVSSINIYLIYRLRFCGSPTIDHFFCEGPSLLQLACSDISLNNIFMLAGGTLLLLIPFCLILISYVHIFLVILKIQSGRYKAFSTCMSHITVVILFYGAATVTYMRPIHRTSNVYDKMVAVFYTIITPMLNPLIYSLRNKDVHRALKHLGRSMFISSHRVFQVNKMC</sequence>
<organism evidence="12 13">
    <name type="scientific">Eleutherodactylus coqui</name>
    <name type="common">Puerto Rican coqui</name>
    <dbReference type="NCBI Taxonomy" id="57060"/>
    <lineage>
        <taxon>Eukaryota</taxon>
        <taxon>Metazoa</taxon>
        <taxon>Chordata</taxon>
        <taxon>Craniata</taxon>
        <taxon>Vertebrata</taxon>
        <taxon>Euteleostomi</taxon>
        <taxon>Amphibia</taxon>
        <taxon>Batrachia</taxon>
        <taxon>Anura</taxon>
        <taxon>Neobatrachia</taxon>
        <taxon>Hyloidea</taxon>
        <taxon>Eleutherodactylidae</taxon>
        <taxon>Eleutherodactylinae</taxon>
        <taxon>Eleutherodactylus</taxon>
        <taxon>Eleutherodactylus</taxon>
    </lineage>
</organism>
<dbReference type="OrthoDB" id="6147321at2759"/>
<dbReference type="AlphaFoldDB" id="A0A8J6JQZ0"/>
<feature type="transmembrane region" description="Helical" evidence="10">
    <location>
        <begin position="101"/>
        <end position="120"/>
    </location>
</feature>